<protein>
    <recommendedName>
        <fullName evidence="1">N-acetyltransferase domain-containing protein</fullName>
    </recommendedName>
</protein>
<comment type="caution">
    <text evidence="2">The sequence shown here is derived from an EMBL/GenBank/DDBJ whole genome shotgun (WGS) entry which is preliminary data.</text>
</comment>
<name>A0A9N9U8J4_9HYPO</name>
<dbReference type="EMBL" id="CABFNO020001379">
    <property type="protein sequence ID" value="CAG9984084.1"/>
    <property type="molecule type" value="Genomic_DNA"/>
</dbReference>
<dbReference type="PANTHER" id="PTHR42791:SF1">
    <property type="entry name" value="N-ACETYLTRANSFERASE DOMAIN-CONTAINING PROTEIN"/>
    <property type="match status" value="1"/>
</dbReference>
<dbReference type="PANTHER" id="PTHR42791">
    <property type="entry name" value="GNAT FAMILY ACETYLTRANSFERASE"/>
    <property type="match status" value="1"/>
</dbReference>
<dbReference type="CDD" id="cd04301">
    <property type="entry name" value="NAT_SF"/>
    <property type="match status" value="1"/>
</dbReference>
<dbReference type="Pfam" id="PF00583">
    <property type="entry name" value="Acetyltransf_1"/>
    <property type="match status" value="1"/>
</dbReference>
<feature type="domain" description="N-acetyltransferase" evidence="1">
    <location>
        <begin position="82"/>
        <end position="218"/>
    </location>
</feature>
<accession>A0A9N9U8J4</accession>
<dbReference type="Proteomes" id="UP000754883">
    <property type="component" value="Unassembled WGS sequence"/>
</dbReference>
<dbReference type="InterPro" id="IPR052523">
    <property type="entry name" value="Trichothecene_AcTrans"/>
</dbReference>
<evidence type="ECO:0000313" key="3">
    <source>
        <dbReference type="Proteomes" id="UP000754883"/>
    </source>
</evidence>
<keyword evidence="3" id="KW-1185">Reference proteome</keyword>
<evidence type="ECO:0000313" key="2">
    <source>
        <dbReference type="EMBL" id="CAG9984084.1"/>
    </source>
</evidence>
<sequence>MRLKVRAAVLSDIPNLMEIYFVAFKNDLDRLYFPDTPQNRLCWTKELQDDIVDPDQQIQVAIDSSNGAEAIIAWAQWVCYDAEEVAVKPTYLDEQYWVEGSVAKSPEMEYELSPDVEASTVLDYLTEQWATHARNAPRDHWYLEIIATDPNHQRRGAGSFLLEEGLIRVDKMGLEVYLEGSPMAVPLYKRFGFEEKASITFTSPVQTRHQIIMLREPVQE</sequence>
<dbReference type="Gene3D" id="3.40.630.30">
    <property type="match status" value="1"/>
</dbReference>
<evidence type="ECO:0000259" key="1">
    <source>
        <dbReference type="PROSITE" id="PS51186"/>
    </source>
</evidence>
<organism evidence="2 3">
    <name type="scientific">Clonostachys byssicola</name>
    <dbReference type="NCBI Taxonomy" id="160290"/>
    <lineage>
        <taxon>Eukaryota</taxon>
        <taxon>Fungi</taxon>
        <taxon>Dikarya</taxon>
        <taxon>Ascomycota</taxon>
        <taxon>Pezizomycotina</taxon>
        <taxon>Sordariomycetes</taxon>
        <taxon>Hypocreomycetidae</taxon>
        <taxon>Hypocreales</taxon>
        <taxon>Bionectriaceae</taxon>
        <taxon>Clonostachys</taxon>
    </lineage>
</organism>
<dbReference type="OrthoDB" id="2115692at2759"/>
<dbReference type="SUPFAM" id="SSF55729">
    <property type="entry name" value="Acyl-CoA N-acyltransferases (Nat)"/>
    <property type="match status" value="1"/>
</dbReference>
<proteinExistence type="predicted"/>
<dbReference type="InterPro" id="IPR016181">
    <property type="entry name" value="Acyl_CoA_acyltransferase"/>
</dbReference>
<dbReference type="AlphaFoldDB" id="A0A9N9U8J4"/>
<dbReference type="PROSITE" id="PS51186">
    <property type="entry name" value="GNAT"/>
    <property type="match status" value="1"/>
</dbReference>
<dbReference type="InterPro" id="IPR000182">
    <property type="entry name" value="GNAT_dom"/>
</dbReference>
<dbReference type="GO" id="GO:0016747">
    <property type="term" value="F:acyltransferase activity, transferring groups other than amino-acyl groups"/>
    <property type="evidence" value="ECO:0007669"/>
    <property type="project" value="InterPro"/>
</dbReference>
<gene>
    <name evidence="2" type="ORF">CBYS24578_00008584</name>
</gene>
<reference evidence="2" key="1">
    <citation type="submission" date="2021-10" db="EMBL/GenBank/DDBJ databases">
        <authorList>
            <person name="Piombo E."/>
        </authorList>
    </citation>
    <scope>NUCLEOTIDE SEQUENCE</scope>
</reference>